<name>A0A1H3C836_9RHOB</name>
<organism evidence="8 9">
    <name type="scientific">Roseicitreum antarcticum</name>
    <dbReference type="NCBI Taxonomy" id="564137"/>
    <lineage>
        <taxon>Bacteria</taxon>
        <taxon>Pseudomonadati</taxon>
        <taxon>Pseudomonadota</taxon>
        <taxon>Alphaproteobacteria</taxon>
        <taxon>Rhodobacterales</taxon>
        <taxon>Paracoccaceae</taxon>
        <taxon>Roseicitreum</taxon>
    </lineage>
</organism>
<reference evidence="8 9" key="1">
    <citation type="submission" date="2016-10" db="EMBL/GenBank/DDBJ databases">
        <authorList>
            <person name="de Groot N.N."/>
        </authorList>
    </citation>
    <scope>NUCLEOTIDE SEQUENCE [LARGE SCALE GENOMIC DNA]</scope>
    <source>
        <strain evidence="8 9">CGMCC 1.8894</strain>
    </source>
</reference>
<keyword evidence="2" id="KW-1003">Cell membrane</keyword>
<gene>
    <name evidence="8" type="ORF">SAMN04488238_10962</name>
</gene>
<evidence type="ECO:0000256" key="4">
    <source>
        <dbReference type="ARBA" id="ARBA00022989"/>
    </source>
</evidence>
<feature type="domain" description="RDD" evidence="7">
    <location>
        <begin position="18"/>
        <end position="133"/>
    </location>
</feature>
<feature type="transmembrane region" description="Helical" evidence="6">
    <location>
        <begin position="100"/>
        <end position="121"/>
    </location>
</feature>
<dbReference type="STRING" id="564137.SAMN04488238_10962"/>
<feature type="transmembrane region" description="Helical" evidence="6">
    <location>
        <begin position="59"/>
        <end position="80"/>
    </location>
</feature>
<evidence type="ECO:0000313" key="9">
    <source>
        <dbReference type="Proteomes" id="UP000198539"/>
    </source>
</evidence>
<evidence type="ECO:0000256" key="3">
    <source>
        <dbReference type="ARBA" id="ARBA00022692"/>
    </source>
</evidence>
<dbReference type="InterPro" id="IPR010432">
    <property type="entry name" value="RDD"/>
</dbReference>
<evidence type="ECO:0000256" key="6">
    <source>
        <dbReference type="SAM" id="Phobius"/>
    </source>
</evidence>
<feature type="transmembrane region" description="Helical" evidence="6">
    <location>
        <begin position="29"/>
        <end position="52"/>
    </location>
</feature>
<keyword evidence="5 6" id="KW-0472">Membrane</keyword>
<dbReference type="InterPro" id="IPR051791">
    <property type="entry name" value="Pra-immunoreactive"/>
</dbReference>
<dbReference type="Pfam" id="PF06271">
    <property type="entry name" value="RDD"/>
    <property type="match status" value="1"/>
</dbReference>
<evidence type="ECO:0000259" key="7">
    <source>
        <dbReference type="Pfam" id="PF06271"/>
    </source>
</evidence>
<evidence type="ECO:0000256" key="1">
    <source>
        <dbReference type="ARBA" id="ARBA00004651"/>
    </source>
</evidence>
<dbReference type="GO" id="GO:0005886">
    <property type="term" value="C:plasma membrane"/>
    <property type="evidence" value="ECO:0007669"/>
    <property type="project" value="UniProtKB-SubCell"/>
</dbReference>
<dbReference type="AlphaFoldDB" id="A0A1H3C836"/>
<accession>A0A1H3C836</accession>
<comment type="subcellular location">
    <subcellularLocation>
        <location evidence="1">Cell membrane</location>
        <topology evidence="1">Multi-pass membrane protein</topology>
    </subcellularLocation>
</comment>
<evidence type="ECO:0000256" key="2">
    <source>
        <dbReference type="ARBA" id="ARBA00022475"/>
    </source>
</evidence>
<evidence type="ECO:0000256" key="5">
    <source>
        <dbReference type="ARBA" id="ARBA00023136"/>
    </source>
</evidence>
<sequence>MTLPDPEFQPEFYADVPAKRLIAWLIDSLATIVLTLIPIVLTLFIGIFFLPLLYIAVGLAYRTVTISLYGATPGMLLTALKLRRLDGSRPDAMLAFAHSALYSFALSVIVLQIVSVAMMLLSPQKRGLHDQILGTAVLNRAAPD</sequence>
<dbReference type="EMBL" id="FNOM01000009">
    <property type="protein sequence ID" value="SDX50256.1"/>
    <property type="molecule type" value="Genomic_DNA"/>
</dbReference>
<evidence type="ECO:0000313" key="8">
    <source>
        <dbReference type="EMBL" id="SDX50256.1"/>
    </source>
</evidence>
<keyword evidence="9" id="KW-1185">Reference proteome</keyword>
<keyword evidence="4 6" id="KW-1133">Transmembrane helix</keyword>
<dbReference type="PANTHER" id="PTHR36115">
    <property type="entry name" value="PROLINE-RICH ANTIGEN HOMOLOG-RELATED"/>
    <property type="match status" value="1"/>
</dbReference>
<dbReference type="Proteomes" id="UP000198539">
    <property type="component" value="Unassembled WGS sequence"/>
</dbReference>
<keyword evidence="3 6" id="KW-0812">Transmembrane</keyword>
<proteinExistence type="predicted"/>
<dbReference type="OrthoDB" id="7270324at2"/>
<protein>
    <submittedName>
        <fullName evidence="8">Uncharacterized membrane protein YckC, RDD family</fullName>
    </submittedName>
</protein>
<dbReference type="RefSeq" id="WP_092891208.1">
    <property type="nucleotide sequence ID" value="NZ_CP061498.1"/>
</dbReference>